<organism evidence="1 2">
    <name type="scientific">Solanum bulbocastanum</name>
    <name type="common">Wild potato</name>
    <dbReference type="NCBI Taxonomy" id="147425"/>
    <lineage>
        <taxon>Eukaryota</taxon>
        <taxon>Viridiplantae</taxon>
        <taxon>Streptophyta</taxon>
        <taxon>Embryophyta</taxon>
        <taxon>Tracheophyta</taxon>
        <taxon>Spermatophyta</taxon>
        <taxon>Magnoliopsida</taxon>
        <taxon>eudicotyledons</taxon>
        <taxon>Gunneridae</taxon>
        <taxon>Pentapetalae</taxon>
        <taxon>asterids</taxon>
        <taxon>lamiids</taxon>
        <taxon>Solanales</taxon>
        <taxon>Solanaceae</taxon>
        <taxon>Solanoideae</taxon>
        <taxon>Solaneae</taxon>
        <taxon>Solanum</taxon>
    </lineage>
</organism>
<gene>
    <name evidence="1" type="ORF">RDI58_007269</name>
</gene>
<name>A0AAN8TYF8_SOLBU</name>
<comment type="caution">
    <text evidence="1">The sequence shown here is derived from an EMBL/GenBank/DDBJ whole genome shotgun (WGS) entry which is preliminary data.</text>
</comment>
<evidence type="ECO:0000313" key="2">
    <source>
        <dbReference type="Proteomes" id="UP001371456"/>
    </source>
</evidence>
<evidence type="ECO:0000313" key="1">
    <source>
        <dbReference type="EMBL" id="KAK6793816.1"/>
    </source>
</evidence>
<keyword evidence="2" id="KW-1185">Reference proteome</keyword>
<dbReference type="SUPFAM" id="SSF53335">
    <property type="entry name" value="S-adenosyl-L-methionine-dependent methyltransferases"/>
    <property type="match status" value="1"/>
</dbReference>
<dbReference type="Proteomes" id="UP001371456">
    <property type="component" value="Unassembled WGS sequence"/>
</dbReference>
<dbReference type="PANTHER" id="PTHR37217:SF1">
    <property type="entry name" value="EXPRESSED PROTEIN"/>
    <property type="match status" value="1"/>
</dbReference>
<sequence length="304" mass="34561">MFITRNFISSLPKYQLSAFAESIGPINSMSSSLSFLALTSPLHVTRQRLSLQQAHSCYQRYAFNSHGNITLSIHVQSASPHPFLSSNLKSCRSAIASSNDGTVSMINFEDVMEKDWSFLEYPDSREEHKQKIDEIISAGEITETSKVVIAISSDEFVDRVVDSSNCKQLLVVHDSLFMLACIKEKYDKVKCWQGELIYIPEKWTPFDVVFLYFLPALPFELDQILDALRKRCSPGARVVVSHPQGRQMVEEQQKQYPDVVVSNLPEKMLLQNVAAHHSFEVVKFVDEPAFYLAILKFMPETINQ</sequence>
<dbReference type="PANTHER" id="PTHR37217">
    <property type="entry name" value="EXPRESSED PROTEIN"/>
    <property type="match status" value="1"/>
</dbReference>
<protein>
    <submittedName>
        <fullName evidence="1">Uncharacterized protein</fullName>
    </submittedName>
</protein>
<dbReference type="InterPro" id="IPR029063">
    <property type="entry name" value="SAM-dependent_MTases_sf"/>
</dbReference>
<reference evidence="1 2" key="1">
    <citation type="submission" date="2024-02" db="EMBL/GenBank/DDBJ databases">
        <title>de novo genome assembly of Solanum bulbocastanum strain 11H21.</title>
        <authorList>
            <person name="Hosaka A.J."/>
        </authorList>
    </citation>
    <scope>NUCLEOTIDE SEQUENCE [LARGE SCALE GENOMIC DNA]</scope>
    <source>
        <tissue evidence="1">Young leaves</tissue>
    </source>
</reference>
<dbReference type="EMBL" id="JBANQN010000003">
    <property type="protein sequence ID" value="KAK6793816.1"/>
    <property type="molecule type" value="Genomic_DNA"/>
</dbReference>
<dbReference type="GO" id="GO:0009507">
    <property type="term" value="C:chloroplast"/>
    <property type="evidence" value="ECO:0007669"/>
    <property type="project" value="TreeGrafter"/>
</dbReference>
<dbReference type="AlphaFoldDB" id="A0AAN8TYF8"/>
<proteinExistence type="predicted"/>
<accession>A0AAN8TYF8</accession>